<evidence type="ECO:0000256" key="1">
    <source>
        <dbReference type="SAM" id="Coils"/>
    </source>
</evidence>
<evidence type="ECO:0000313" key="2">
    <source>
        <dbReference type="EMBL" id="VEL12399.1"/>
    </source>
</evidence>
<protein>
    <submittedName>
        <fullName evidence="2">Uncharacterized protein</fullName>
    </submittedName>
</protein>
<dbReference type="SUPFAM" id="SSF57997">
    <property type="entry name" value="Tropomyosin"/>
    <property type="match status" value="1"/>
</dbReference>
<proteinExistence type="predicted"/>
<keyword evidence="3" id="KW-1185">Reference proteome</keyword>
<name>A0A3S5FCG6_9PLAT</name>
<dbReference type="Proteomes" id="UP000784294">
    <property type="component" value="Unassembled WGS sequence"/>
</dbReference>
<keyword evidence="1" id="KW-0175">Coiled coil</keyword>
<accession>A0A3S5FCG6</accession>
<sequence>MGQSVEYYVSGSTEKLLGVANKTEAMLAESKMENILSKEKINSLNQDLDEARKAYDVARQNIEKSEERINQISEKLCGHENERDALLLKIAEKELIVAELGNQKSMNEEKIRHLEDSLKEAVDKSSTQMRSFQATLTIFLNKLSLLSTILDEKLEQNELRRKNEEIMKQLNNLMKSESNANSRATRAEDLVHENECEIEVLQQRLRTLDASSESTLSRLYAKEKEFEALMKKKEDINFELESSRSQIRDLNKGIQQLEQERNEAIKKSDEIAKELVYALEQQQNQQENTLMQKSKELELLQNSNEEQKNMFIKDNKKMVC</sequence>
<dbReference type="AlphaFoldDB" id="A0A3S5FCG6"/>
<feature type="coiled-coil region" evidence="1">
    <location>
        <begin position="149"/>
        <end position="204"/>
    </location>
</feature>
<feature type="coiled-coil region" evidence="1">
    <location>
        <begin position="34"/>
        <end position="75"/>
    </location>
</feature>
<reference evidence="2" key="1">
    <citation type="submission" date="2018-11" db="EMBL/GenBank/DDBJ databases">
        <authorList>
            <consortium name="Pathogen Informatics"/>
        </authorList>
    </citation>
    <scope>NUCLEOTIDE SEQUENCE</scope>
</reference>
<organism evidence="2 3">
    <name type="scientific">Protopolystoma xenopodis</name>
    <dbReference type="NCBI Taxonomy" id="117903"/>
    <lineage>
        <taxon>Eukaryota</taxon>
        <taxon>Metazoa</taxon>
        <taxon>Spiralia</taxon>
        <taxon>Lophotrochozoa</taxon>
        <taxon>Platyhelminthes</taxon>
        <taxon>Monogenea</taxon>
        <taxon>Polyopisthocotylea</taxon>
        <taxon>Polystomatidea</taxon>
        <taxon>Polystomatidae</taxon>
        <taxon>Protopolystoma</taxon>
    </lineage>
</organism>
<dbReference type="EMBL" id="CAAALY010014663">
    <property type="protein sequence ID" value="VEL12399.1"/>
    <property type="molecule type" value="Genomic_DNA"/>
</dbReference>
<feature type="coiled-coil region" evidence="1">
    <location>
        <begin position="240"/>
        <end position="310"/>
    </location>
</feature>
<evidence type="ECO:0000313" key="3">
    <source>
        <dbReference type="Proteomes" id="UP000784294"/>
    </source>
</evidence>
<gene>
    <name evidence="2" type="ORF">PXEA_LOCUS5839</name>
</gene>
<comment type="caution">
    <text evidence="2">The sequence shown here is derived from an EMBL/GenBank/DDBJ whole genome shotgun (WGS) entry which is preliminary data.</text>
</comment>